<dbReference type="AlphaFoldDB" id="A0A9P8YIK4"/>
<dbReference type="PANTHER" id="PTHR28037:SF1">
    <property type="entry name" value="ALCOHOL O-ACETYLTRANSFERASE 1-RELATED"/>
    <property type="match status" value="1"/>
</dbReference>
<proteinExistence type="predicted"/>
<keyword evidence="2" id="KW-1185">Reference proteome</keyword>
<evidence type="ECO:0000313" key="2">
    <source>
        <dbReference type="Proteomes" id="UP000756346"/>
    </source>
</evidence>
<organism evidence="1 2">
    <name type="scientific">Microdochium trichocladiopsis</name>
    <dbReference type="NCBI Taxonomy" id="1682393"/>
    <lineage>
        <taxon>Eukaryota</taxon>
        <taxon>Fungi</taxon>
        <taxon>Dikarya</taxon>
        <taxon>Ascomycota</taxon>
        <taxon>Pezizomycotina</taxon>
        <taxon>Sordariomycetes</taxon>
        <taxon>Xylariomycetidae</taxon>
        <taxon>Xylariales</taxon>
        <taxon>Microdochiaceae</taxon>
        <taxon>Microdochium</taxon>
    </lineage>
</organism>
<dbReference type="GeneID" id="70191966"/>
<reference evidence="1" key="1">
    <citation type="journal article" date="2021" name="Nat. Commun.">
        <title>Genetic determinants of endophytism in the Arabidopsis root mycobiome.</title>
        <authorList>
            <person name="Mesny F."/>
            <person name="Miyauchi S."/>
            <person name="Thiergart T."/>
            <person name="Pickel B."/>
            <person name="Atanasova L."/>
            <person name="Karlsson M."/>
            <person name="Huettel B."/>
            <person name="Barry K.W."/>
            <person name="Haridas S."/>
            <person name="Chen C."/>
            <person name="Bauer D."/>
            <person name="Andreopoulos W."/>
            <person name="Pangilinan J."/>
            <person name="LaButti K."/>
            <person name="Riley R."/>
            <person name="Lipzen A."/>
            <person name="Clum A."/>
            <person name="Drula E."/>
            <person name="Henrissat B."/>
            <person name="Kohler A."/>
            <person name="Grigoriev I.V."/>
            <person name="Martin F.M."/>
            <person name="Hacquard S."/>
        </authorList>
    </citation>
    <scope>NUCLEOTIDE SEQUENCE</scope>
    <source>
        <strain evidence="1">MPI-CAGE-CH-0230</strain>
    </source>
</reference>
<gene>
    <name evidence="1" type="ORF">B0I36DRAFT_427254</name>
</gene>
<accession>A0A9P8YIK4</accession>
<dbReference type="Gene3D" id="3.30.559.10">
    <property type="entry name" value="Chloramphenicol acetyltransferase-like domain"/>
    <property type="match status" value="1"/>
</dbReference>
<comment type="caution">
    <text evidence="1">The sequence shown here is derived from an EMBL/GenBank/DDBJ whole genome shotgun (WGS) entry which is preliminary data.</text>
</comment>
<name>A0A9P8YIK4_9PEZI</name>
<protein>
    <recommendedName>
        <fullName evidence="3">Alcohol acetyltransferase</fullName>
    </recommendedName>
</protein>
<dbReference type="RefSeq" id="XP_046018995.1">
    <property type="nucleotide sequence ID" value="XM_046162420.1"/>
</dbReference>
<dbReference type="InterPro" id="IPR023213">
    <property type="entry name" value="CAT-like_dom_sf"/>
</dbReference>
<dbReference type="PANTHER" id="PTHR28037">
    <property type="entry name" value="ALCOHOL O-ACETYLTRANSFERASE 1-RELATED"/>
    <property type="match status" value="1"/>
</dbReference>
<dbReference type="InterPro" id="IPR052058">
    <property type="entry name" value="Alcohol_O-acetyltransferase"/>
</dbReference>
<sequence>MAAAATATGRPAVIRKLGHLDVYHSAWHTLRHLIAVVIACRYAVPSSPGLSEQQLRTVFEHAVARTVLDHPVLRVGIIDDTSKKPIWARIPSVDLAAHMDWQTLDCTSEQDYETKLQALIDHHHDTQFTELATKPGWRMTLLRRRISSPGNLSAVDGTAAPASGLEPFVEVVFSWNHANFDGMGGKIFHETLLGNLNKVASAAKDDIQLPLEGHVLDLAAYPLNKKNFTPNLHDVTKLPVTPGFTVKTAWKELKPAKKTAADPAVSTNSHGTLWAPCVEEPYKTHTLRSHPLDGPALSRVLALCRKQAGGGVTLTALLHALCLSSMAPLFPAGTATTGTVPPPDYFEAGTALNFRRFLKPSPPGYPGFEPSRTMANYVTSLDHKFGPDIVAEIRKTDASDDPSGVQLTDATKAVVWRAAAQIKRDLQARMDLGVKNDQAGLMALVGDWRAQHSASAKKPRHFAWALSNIGVINGGDGTSGNNWTIDKSWFTVGAMVTGGVFMVSPVAVKGQGLFLACTWQDGVVEKQFAEKFFARLDARLRELAVE</sequence>
<evidence type="ECO:0008006" key="3">
    <source>
        <dbReference type="Google" id="ProtNLM"/>
    </source>
</evidence>
<dbReference type="Proteomes" id="UP000756346">
    <property type="component" value="Unassembled WGS sequence"/>
</dbReference>
<dbReference type="GO" id="GO:0008080">
    <property type="term" value="F:N-acetyltransferase activity"/>
    <property type="evidence" value="ECO:0007669"/>
    <property type="project" value="TreeGrafter"/>
</dbReference>
<dbReference type="OrthoDB" id="2150604at2759"/>
<evidence type="ECO:0000313" key="1">
    <source>
        <dbReference type="EMBL" id="KAH7040940.1"/>
    </source>
</evidence>
<dbReference type="EMBL" id="JAGTJQ010000001">
    <property type="protein sequence ID" value="KAH7040940.1"/>
    <property type="molecule type" value="Genomic_DNA"/>
</dbReference>